<feature type="compositionally biased region" description="Basic and acidic residues" evidence="1">
    <location>
        <begin position="22"/>
        <end position="35"/>
    </location>
</feature>
<sequence length="194" mass="20006">MAPAQPTEATEPPVQARPSAPHNDKSGSDTSERPMELSTPPETAEDVPMNVEKGAQNVSAPDETPTTFVSRTTDGGQNGAMDGSSPKGAPQLLADESNGALIKSHGAPSQVKDDTMAGTAIDPAESSKNARAPTHAPADSKPPPSSVSPPETEKLPEENEPPQPASSPAENPGVRPPEPAHEDEKEEGELSEDG</sequence>
<reference evidence="2 3" key="1">
    <citation type="journal article" date="2012" name="BMC Genomics">
        <title>Comparative genomics of the white-rot fungi, Phanerochaete carnosa and P. chrysosporium, to elucidate the genetic basis of the distinct wood types they colonize.</title>
        <authorList>
            <person name="Suzuki H."/>
            <person name="MacDonald J."/>
            <person name="Syed K."/>
            <person name="Salamov A."/>
            <person name="Hori C."/>
            <person name="Aerts A."/>
            <person name="Henrissat B."/>
            <person name="Wiebenga A."/>
            <person name="vanKuyk P.A."/>
            <person name="Barry K."/>
            <person name="Lindquist E."/>
            <person name="LaButti K."/>
            <person name="Lapidus A."/>
            <person name="Lucas S."/>
            <person name="Coutinho P."/>
            <person name="Gong Y."/>
            <person name="Samejima M."/>
            <person name="Mahadevan R."/>
            <person name="Abou-Zaid M."/>
            <person name="de Vries R.P."/>
            <person name="Igarashi K."/>
            <person name="Yadav J.S."/>
            <person name="Grigoriev I.V."/>
            <person name="Master E.R."/>
        </authorList>
    </citation>
    <scope>NUCLEOTIDE SEQUENCE [LARGE SCALE GENOMIC DNA]</scope>
    <source>
        <strain evidence="2 3">HHB-10118-sp</strain>
    </source>
</reference>
<feature type="compositionally biased region" description="Polar residues" evidence="1">
    <location>
        <begin position="56"/>
        <end position="75"/>
    </location>
</feature>
<accession>K5W523</accession>
<dbReference type="HOGENOM" id="CLU_1402897_0_0_1"/>
<proteinExistence type="predicted"/>
<evidence type="ECO:0000313" key="3">
    <source>
        <dbReference type="Proteomes" id="UP000008370"/>
    </source>
</evidence>
<dbReference type="InParanoid" id="K5W523"/>
<keyword evidence="3" id="KW-1185">Reference proteome</keyword>
<evidence type="ECO:0000313" key="2">
    <source>
        <dbReference type="EMBL" id="EKM54044.1"/>
    </source>
</evidence>
<dbReference type="Proteomes" id="UP000008370">
    <property type="component" value="Unassembled WGS sequence"/>
</dbReference>
<dbReference type="EMBL" id="JH930473">
    <property type="protein sequence ID" value="EKM54044.1"/>
    <property type="molecule type" value="Genomic_DNA"/>
</dbReference>
<feature type="region of interest" description="Disordered" evidence="1">
    <location>
        <begin position="1"/>
        <end position="194"/>
    </location>
</feature>
<organism evidence="2 3">
    <name type="scientific">Phanerochaete carnosa (strain HHB-10118-sp)</name>
    <name type="common">White-rot fungus</name>
    <name type="synonym">Peniophora carnosa</name>
    <dbReference type="NCBI Taxonomy" id="650164"/>
    <lineage>
        <taxon>Eukaryota</taxon>
        <taxon>Fungi</taxon>
        <taxon>Dikarya</taxon>
        <taxon>Basidiomycota</taxon>
        <taxon>Agaricomycotina</taxon>
        <taxon>Agaricomycetes</taxon>
        <taxon>Polyporales</taxon>
        <taxon>Phanerochaetaceae</taxon>
        <taxon>Phanerochaete</taxon>
    </lineage>
</organism>
<dbReference type="KEGG" id="pco:PHACADRAFT_257635"/>
<dbReference type="GeneID" id="18916905"/>
<name>K5W523_PHACS</name>
<dbReference type="RefSeq" id="XP_007396747.1">
    <property type="nucleotide sequence ID" value="XM_007396685.1"/>
</dbReference>
<dbReference type="AlphaFoldDB" id="K5W523"/>
<gene>
    <name evidence="2" type="ORF">PHACADRAFT_257635</name>
</gene>
<evidence type="ECO:0000256" key="1">
    <source>
        <dbReference type="SAM" id="MobiDB-lite"/>
    </source>
</evidence>
<feature type="compositionally biased region" description="Acidic residues" evidence="1">
    <location>
        <begin position="184"/>
        <end position="194"/>
    </location>
</feature>
<protein>
    <submittedName>
        <fullName evidence="2">Uncharacterized protein</fullName>
    </submittedName>
</protein>
<feature type="compositionally biased region" description="Low complexity" evidence="1">
    <location>
        <begin position="1"/>
        <end position="13"/>
    </location>
</feature>